<dbReference type="InterPro" id="IPR032867">
    <property type="entry name" value="DYW_dom"/>
</dbReference>
<feature type="repeat" description="PPR" evidence="2">
    <location>
        <begin position="212"/>
        <end position="242"/>
    </location>
</feature>
<evidence type="ECO:0000313" key="4">
    <source>
        <dbReference type="EMBL" id="KAL0915736.1"/>
    </source>
</evidence>
<sequence length="654" mass="73978">MQTPLLSPKRISFHRFNLTFSILFSSSSSSSSSSYLLSKPQFILQNPGLLLHQFQHLHDLRILHCNLITSGLIHDTFAASRFIQFLLRSSTAGLHYASAIFSSLRHPDVFTWNTVIAAHIELGSPNSAVTLYFSMRSSGSLPNLYTFALLVKSCRKYRDADSVKQGMKVHGQVMKNGAIDFLVVKNSFLSMYCDMRMLNDARLLFDESCDLDLISWNVIVSGYGKSGDVKTARHLFDEMPERNLVSWSAMIDGYVRSGDCVEALRLFNRLQCEGIRPDVITLVSILKACGHSGAIRQGWWIHLYIERNKLGSNGNNIILCTALVDMFCRCGCIDAAFDVFNRVSNKDIVLWNAMIGGLAMHGHGHHALELFGRMMEAGMVPNESTYIGVMCACTHAGMVDEGIEIFESMKTHGVEPQKEHYGCLADLMGRAGRICKAEEVLLSMPMEPQAEQWGALMSACRMHNEFDIGVRVGKHLIELEPHDAGRYVMLANLYAKSGRWKEAMAVRREMEEKGMKKEAGCSLIEWNGIVEEFVAGDWSHQQSKRIYEMIGEMERRLEMVGYVKDTSQMLIDMDGEEEKGVAISYHSEKIAIAFAILNIGEGMTIRIVKNLRVCKDCHNYTKLVSKVYQREIIVRDRNRFHHFKEGFCSCKDYW</sequence>
<reference evidence="4 5" key="1">
    <citation type="journal article" date="2024" name="Plant Biotechnol. J.">
        <title>Dendrobium thyrsiflorum genome and its molecular insights into genes involved in important horticultural traits.</title>
        <authorList>
            <person name="Chen B."/>
            <person name="Wang J.Y."/>
            <person name="Zheng P.J."/>
            <person name="Li K.L."/>
            <person name="Liang Y.M."/>
            <person name="Chen X.F."/>
            <person name="Zhang C."/>
            <person name="Zhao X."/>
            <person name="He X."/>
            <person name="Zhang G.Q."/>
            <person name="Liu Z.J."/>
            <person name="Xu Q."/>
        </authorList>
    </citation>
    <scope>NUCLEOTIDE SEQUENCE [LARGE SCALE GENOMIC DNA]</scope>
    <source>
        <strain evidence="4">GZMU011</strain>
    </source>
</reference>
<name>A0ABD0USM7_DENTH</name>
<dbReference type="Gene3D" id="1.25.40.10">
    <property type="entry name" value="Tetratricopeptide repeat domain"/>
    <property type="match status" value="4"/>
</dbReference>
<dbReference type="SUPFAM" id="SSF48452">
    <property type="entry name" value="TPR-like"/>
    <property type="match status" value="1"/>
</dbReference>
<dbReference type="InterPro" id="IPR046960">
    <property type="entry name" value="PPR_At4g14850-like_plant"/>
</dbReference>
<gene>
    <name evidence="4" type="ORF">M5K25_013190</name>
</gene>
<dbReference type="InterPro" id="IPR046848">
    <property type="entry name" value="E_motif"/>
</dbReference>
<dbReference type="PROSITE" id="PS51375">
    <property type="entry name" value="PPR"/>
    <property type="match status" value="6"/>
</dbReference>
<comment type="caution">
    <text evidence="4">The sequence shown here is derived from an EMBL/GenBank/DDBJ whole genome shotgun (WGS) entry which is preliminary data.</text>
</comment>
<dbReference type="Pfam" id="PF01535">
    <property type="entry name" value="PPR"/>
    <property type="match status" value="1"/>
</dbReference>
<dbReference type="Pfam" id="PF20431">
    <property type="entry name" value="E_motif"/>
    <property type="match status" value="1"/>
</dbReference>
<dbReference type="Pfam" id="PF14432">
    <property type="entry name" value="DYW_deaminase"/>
    <property type="match status" value="1"/>
</dbReference>
<dbReference type="InterPro" id="IPR011990">
    <property type="entry name" value="TPR-like_helical_dom_sf"/>
</dbReference>
<evidence type="ECO:0000313" key="5">
    <source>
        <dbReference type="Proteomes" id="UP001552299"/>
    </source>
</evidence>
<dbReference type="InterPro" id="IPR002885">
    <property type="entry name" value="PPR_rpt"/>
</dbReference>
<dbReference type="Proteomes" id="UP001552299">
    <property type="component" value="Unassembled WGS sequence"/>
</dbReference>
<keyword evidence="5" id="KW-1185">Reference proteome</keyword>
<evidence type="ECO:0000256" key="2">
    <source>
        <dbReference type="PROSITE-ProRule" id="PRU00708"/>
    </source>
</evidence>
<feature type="repeat" description="PPR" evidence="2">
    <location>
        <begin position="108"/>
        <end position="142"/>
    </location>
</feature>
<evidence type="ECO:0000259" key="3">
    <source>
        <dbReference type="Pfam" id="PF14432"/>
    </source>
</evidence>
<dbReference type="PANTHER" id="PTHR47926">
    <property type="entry name" value="PENTATRICOPEPTIDE REPEAT-CONTAINING PROTEIN"/>
    <property type="match status" value="1"/>
</dbReference>
<dbReference type="PANTHER" id="PTHR47926:SF436">
    <property type="entry name" value="PENTATRICOPEPTIDE REPEAT-CONTAINING PROTEIN ELI1, CHLOROPLASTIC-LIKE ISOFORM X2"/>
    <property type="match status" value="1"/>
</dbReference>
<dbReference type="AlphaFoldDB" id="A0ABD0USM7"/>
<dbReference type="EMBL" id="JANQDX010000011">
    <property type="protein sequence ID" value="KAL0915736.1"/>
    <property type="molecule type" value="Genomic_DNA"/>
</dbReference>
<feature type="repeat" description="PPR" evidence="2">
    <location>
        <begin position="347"/>
        <end position="381"/>
    </location>
</feature>
<organism evidence="4 5">
    <name type="scientific">Dendrobium thyrsiflorum</name>
    <name type="common">Pinecone-like raceme dendrobium</name>
    <name type="synonym">Orchid</name>
    <dbReference type="NCBI Taxonomy" id="117978"/>
    <lineage>
        <taxon>Eukaryota</taxon>
        <taxon>Viridiplantae</taxon>
        <taxon>Streptophyta</taxon>
        <taxon>Embryophyta</taxon>
        <taxon>Tracheophyta</taxon>
        <taxon>Spermatophyta</taxon>
        <taxon>Magnoliopsida</taxon>
        <taxon>Liliopsida</taxon>
        <taxon>Asparagales</taxon>
        <taxon>Orchidaceae</taxon>
        <taxon>Epidendroideae</taxon>
        <taxon>Malaxideae</taxon>
        <taxon>Dendrobiinae</taxon>
        <taxon>Dendrobium</taxon>
    </lineage>
</organism>
<evidence type="ECO:0000256" key="1">
    <source>
        <dbReference type="ARBA" id="ARBA00022737"/>
    </source>
</evidence>
<dbReference type="FunFam" id="1.25.40.10:FF:000184">
    <property type="entry name" value="Pentatricopeptide repeat-containing protein, chloroplastic"/>
    <property type="match status" value="1"/>
</dbReference>
<dbReference type="Pfam" id="PF13041">
    <property type="entry name" value="PPR_2"/>
    <property type="match status" value="3"/>
</dbReference>
<accession>A0ABD0USM7</accession>
<feature type="repeat" description="PPR" evidence="2">
    <location>
        <begin position="243"/>
        <end position="277"/>
    </location>
</feature>
<dbReference type="Pfam" id="PF12854">
    <property type="entry name" value="PPR_1"/>
    <property type="match status" value="1"/>
</dbReference>
<keyword evidence="1" id="KW-0677">Repeat</keyword>
<dbReference type="FunFam" id="1.25.40.10:FF:000348">
    <property type="entry name" value="Pentatricopeptide repeat-containing protein chloroplastic"/>
    <property type="match status" value="1"/>
</dbReference>
<feature type="repeat" description="PPR" evidence="2">
    <location>
        <begin position="483"/>
        <end position="517"/>
    </location>
</feature>
<feature type="repeat" description="PPR" evidence="2">
    <location>
        <begin position="382"/>
        <end position="416"/>
    </location>
</feature>
<feature type="domain" description="DYW" evidence="3">
    <location>
        <begin position="561"/>
        <end position="654"/>
    </location>
</feature>
<proteinExistence type="predicted"/>
<protein>
    <recommendedName>
        <fullName evidence="3">DYW domain-containing protein</fullName>
    </recommendedName>
</protein>
<dbReference type="NCBIfam" id="TIGR00756">
    <property type="entry name" value="PPR"/>
    <property type="match status" value="7"/>
</dbReference>